<evidence type="ECO:0000313" key="2">
    <source>
        <dbReference type="Proteomes" id="UP000805193"/>
    </source>
</evidence>
<sequence length="129" mass="14093">ICRVVASIACVVILASYAHENGSTPELAGTVRYKLTSLKLLLPDNILVIVLSGFLVIGLLKKRRYYLIPWIVWLSASCIILIILWSLRAIIAVKDQVISDIALLAAALGIFGLQKGAKQVVSVLIFIHK</sequence>
<feature type="non-terminal residue" evidence="1">
    <location>
        <position position="1"/>
    </location>
</feature>
<gene>
    <name evidence="1" type="ORF">HPB47_019506</name>
</gene>
<accession>A0AC60QK87</accession>
<dbReference type="EMBL" id="JABSTQ010008953">
    <property type="protein sequence ID" value="KAG0433887.1"/>
    <property type="molecule type" value="Genomic_DNA"/>
</dbReference>
<organism evidence="1 2">
    <name type="scientific">Ixodes persulcatus</name>
    <name type="common">Taiga tick</name>
    <dbReference type="NCBI Taxonomy" id="34615"/>
    <lineage>
        <taxon>Eukaryota</taxon>
        <taxon>Metazoa</taxon>
        <taxon>Ecdysozoa</taxon>
        <taxon>Arthropoda</taxon>
        <taxon>Chelicerata</taxon>
        <taxon>Arachnida</taxon>
        <taxon>Acari</taxon>
        <taxon>Parasitiformes</taxon>
        <taxon>Ixodida</taxon>
        <taxon>Ixodoidea</taxon>
        <taxon>Ixodidae</taxon>
        <taxon>Ixodinae</taxon>
        <taxon>Ixodes</taxon>
    </lineage>
</organism>
<evidence type="ECO:0000313" key="1">
    <source>
        <dbReference type="EMBL" id="KAG0433887.1"/>
    </source>
</evidence>
<name>A0AC60QK87_IXOPE</name>
<protein>
    <submittedName>
        <fullName evidence="1">Uncharacterized protein</fullName>
    </submittedName>
</protein>
<comment type="caution">
    <text evidence="1">The sequence shown here is derived from an EMBL/GenBank/DDBJ whole genome shotgun (WGS) entry which is preliminary data.</text>
</comment>
<dbReference type="Proteomes" id="UP000805193">
    <property type="component" value="Unassembled WGS sequence"/>
</dbReference>
<proteinExistence type="predicted"/>
<keyword evidence="2" id="KW-1185">Reference proteome</keyword>
<reference evidence="1 2" key="1">
    <citation type="journal article" date="2020" name="Cell">
        <title>Large-Scale Comparative Analyses of Tick Genomes Elucidate Their Genetic Diversity and Vector Capacities.</title>
        <authorList>
            <consortium name="Tick Genome and Microbiome Consortium (TIGMIC)"/>
            <person name="Jia N."/>
            <person name="Wang J."/>
            <person name="Shi W."/>
            <person name="Du L."/>
            <person name="Sun Y."/>
            <person name="Zhan W."/>
            <person name="Jiang J.F."/>
            <person name="Wang Q."/>
            <person name="Zhang B."/>
            <person name="Ji P."/>
            <person name="Bell-Sakyi L."/>
            <person name="Cui X.M."/>
            <person name="Yuan T.T."/>
            <person name="Jiang B.G."/>
            <person name="Yang W.F."/>
            <person name="Lam T.T."/>
            <person name="Chang Q.C."/>
            <person name="Ding S.J."/>
            <person name="Wang X.J."/>
            <person name="Zhu J.G."/>
            <person name="Ruan X.D."/>
            <person name="Zhao L."/>
            <person name="Wei J.T."/>
            <person name="Ye R.Z."/>
            <person name="Que T.C."/>
            <person name="Du C.H."/>
            <person name="Zhou Y.H."/>
            <person name="Cheng J.X."/>
            <person name="Dai P.F."/>
            <person name="Guo W.B."/>
            <person name="Han X.H."/>
            <person name="Huang E.J."/>
            <person name="Li L.F."/>
            <person name="Wei W."/>
            <person name="Gao Y.C."/>
            <person name="Liu J.Z."/>
            <person name="Shao H.Z."/>
            <person name="Wang X."/>
            <person name="Wang C.C."/>
            <person name="Yang T.C."/>
            <person name="Huo Q.B."/>
            <person name="Li W."/>
            <person name="Chen H.Y."/>
            <person name="Chen S.E."/>
            <person name="Zhou L.G."/>
            <person name="Ni X.B."/>
            <person name="Tian J.H."/>
            <person name="Sheng Y."/>
            <person name="Liu T."/>
            <person name="Pan Y.S."/>
            <person name="Xia L.Y."/>
            <person name="Li J."/>
            <person name="Zhao F."/>
            <person name="Cao W.C."/>
        </authorList>
    </citation>
    <scope>NUCLEOTIDE SEQUENCE [LARGE SCALE GENOMIC DNA]</scope>
    <source>
        <strain evidence="1">Iper-2018</strain>
    </source>
</reference>